<keyword evidence="1" id="KW-0812">Transmembrane</keyword>
<dbReference type="EMBL" id="JR038756">
    <property type="protein sequence ID" value="AEY58394.1"/>
    <property type="molecule type" value="mRNA"/>
</dbReference>
<reference evidence="2" key="1">
    <citation type="submission" date="2011-11" db="EMBL/GenBank/DDBJ databases">
        <title>Decoding the brain transcriptome of the Eastern honeybee (Apis cerana) based on pyrosequencing.</title>
        <authorList>
            <person name="Sun L."/>
            <person name="Zheng H."/>
            <person name="Wang Y."/>
            <person name="Xie X."/>
            <person name="Zhu Y."/>
            <person name="Gu W."/>
            <person name="Wang S."/>
        </authorList>
    </citation>
    <scope>NUCLEOTIDE SEQUENCE</scope>
    <source>
        <tissue evidence="2">Brain</tissue>
    </source>
</reference>
<gene>
    <name evidence="2" type="ORF">ACCB00955.2</name>
</gene>
<dbReference type="InterPro" id="IPR014729">
    <property type="entry name" value="Rossmann-like_a/b/a_fold"/>
</dbReference>
<protein>
    <recommendedName>
        <fullName evidence="3">Cytidyltransferase-like domain-containing protein</fullName>
    </recommendedName>
</protein>
<accession>V9IDJ0</accession>
<evidence type="ECO:0000313" key="2">
    <source>
        <dbReference type="EMBL" id="AEY58394.1"/>
    </source>
</evidence>
<feature type="transmembrane region" description="Helical" evidence="1">
    <location>
        <begin position="30"/>
        <end position="48"/>
    </location>
</feature>
<dbReference type="Gene3D" id="3.40.50.620">
    <property type="entry name" value="HUPs"/>
    <property type="match status" value="1"/>
</dbReference>
<name>V9IDJ0_APICE</name>
<organism evidence="2">
    <name type="scientific">Apis cerana</name>
    <name type="common">Indian honeybee</name>
    <dbReference type="NCBI Taxonomy" id="7461"/>
    <lineage>
        <taxon>Eukaryota</taxon>
        <taxon>Metazoa</taxon>
        <taxon>Ecdysozoa</taxon>
        <taxon>Arthropoda</taxon>
        <taxon>Hexapoda</taxon>
        <taxon>Insecta</taxon>
        <taxon>Pterygota</taxon>
        <taxon>Neoptera</taxon>
        <taxon>Endopterygota</taxon>
        <taxon>Hymenoptera</taxon>
        <taxon>Apocrita</taxon>
        <taxon>Aculeata</taxon>
        <taxon>Apoidea</taxon>
        <taxon>Anthophila</taxon>
        <taxon>Apidae</taxon>
        <taxon>Apis</taxon>
    </lineage>
</organism>
<dbReference type="AlphaFoldDB" id="V9IDJ0"/>
<evidence type="ECO:0008006" key="3">
    <source>
        <dbReference type="Google" id="ProtNLM"/>
    </source>
</evidence>
<keyword evidence="1" id="KW-1133">Transmembrane helix</keyword>
<sequence>MQSDKKRKMAPTRVILFSCGSYNPPTNMHLRMFGTYISFLIINISLFVNTS</sequence>
<proteinExistence type="evidence at transcript level"/>
<keyword evidence="1" id="KW-0472">Membrane</keyword>
<evidence type="ECO:0000256" key="1">
    <source>
        <dbReference type="SAM" id="Phobius"/>
    </source>
</evidence>